<dbReference type="InterPro" id="IPR015655">
    <property type="entry name" value="PP2C"/>
</dbReference>
<dbReference type="GO" id="GO:0005739">
    <property type="term" value="C:mitochondrion"/>
    <property type="evidence" value="ECO:0007669"/>
    <property type="project" value="TreeGrafter"/>
</dbReference>
<dbReference type="AlphaFoldDB" id="A0A9N9XRZ5"/>
<keyword evidence="3 4" id="KW-0904">Protein phosphatase</keyword>
<dbReference type="PROSITE" id="PS01032">
    <property type="entry name" value="PPM_1"/>
    <property type="match status" value="1"/>
</dbReference>
<organism evidence="6 7">
    <name type="scientific">Phyllotreta striolata</name>
    <name type="common">Striped flea beetle</name>
    <name type="synonym">Crioceris striolata</name>
    <dbReference type="NCBI Taxonomy" id="444603"/>
    <lineage>
        <taxon>Eukaryota</taxon>
        <taxon>Metazoa</taxon>
        <taxon>Ecdysozoa</taxon>
        <taxon>Arthropoda</taxon>
        <taxon>Hexapoda</taxon>
        <taxon>Insecta</taxon>
        <taxon>Pterygota</taxon>
        <taxon>Neoptera</taxon>
        <taxon>Endopterygota</taxon>
        <taxon>Coleoptera</taxon>
        <taxon>Polyphaga</taxon>
        <taxon>Cucujiformia</taxon>
        <taxon>Chrysomeloidea</taxon>
        <taxon>Chrysomelidae</taxon>
        <taxon>Galerucinae</taxon>
        <taxon>Alticini</taxon>
        <taxon>Phyllotreta</taxon>
    </lineage>
</organism>
<keyword evidence="7" id="KW-1185">Reference proteome</keyword>
<dbReference type="Proteomes" id="UP001153712">
    <property type="component" value="Chromosome 6"/>
</dbReference>
<evidence type="ECO:0000313" key="7">
    <source>
        <dbReference type="Proteomes" id="UP001153712"/>
    </source>
</evidence>
<dbReference type="OrthoDB" id="420076at2759"/>
<dbReference type="InterPro" id="IPR036457">
    <property type="entry name" value="PPM-type-like_dom_sf"/>
</dbReference>
<feature type="domain" description="PPM-type phosphatase" evidence="5">
    <location>
        <begin position="83"/>
        <end position="496"/>
    </location>
</feature>
<dbReference type="CDD" id="cd00143">
    <property type="entry name" value="PP2Cc"/>
    <property type="match status" value="1"/>
</dbReference>
<proteinExistence type="inferred from homology"/>
<dbReference type="EMBL" id="OU900099">
    <property type="protein sequence ID" value="CAG9862761.1"/>
    <property type="molecule type" value="Genomic_DNA"/>
</dbReference>
<accession>A0A9N9XRZ5</accession>
<dbReference type="GO" id="GO:0004741">
    <property type="term" value="F:[pyruvate dehydrogenase (acetyl-transferring)]-phosphatase activity"/>
    <property type="evidence" value="ECO:0007669"/>
    <property type="project" value="TreeGrafter"/>
</dbReference>
<gene>
    <name evidence="6" type="ORF">PHYEVI_LOCUS9067</name>
</gene>
<evidence type="ECO:0000256" key="1">
    <source>
        <dbReference type="ARBA" id="ARBA00022723"/>
    </source>
</evidence>
<dbReference type="SUPFAM" id="SSF81606">
    <property type="entry name" value="PP2C-like"/>
    <property type="match status" value="1"/>
</dbReference>
<name>A0A9N9XRZ5_PHYSR</name>
<reference evidence="6" key="1">
    <citation type="submission" date="2022-01" db="EMBL/GenBank/DDBJ databases">
        <authorList>
            <person name="King R."/>
        </authorList>
    </citation>
    <scope>NUCLEOTIDE SEQUENCE</scope>
</reference>
<evidence type="ECO:0000256" key="3">
    <source>
        <dbReference type="ARBA" id="ARBA00022912"/>
    </source>
</evidence>
<dbReference type="Gene3D" id="3.60.40.10">
    <property type="entry name" value="PPM-type phosphatase domain"/>
    <property type="match status" value="1"/>
</dbReference>
<evidence type="ECO:0000259" key="5">
    <source>
        <dbReference type="SMART" id="SM00332"/>
    </source>
</evidence>
<evidence type="ECO:0000256" key="2">
    <source>
        <dbReference type="ARBA" id="ARBA00022801"/>
    </source>
</evidence>
<keyword evidence="1" id="KW-0479">Metal-binding</keyword>
<comment type="similarity">
    <text evidence="4">Belongs to the PP2C family.</text>
</comment>
<protein>
    <recommendedName>
        <fullName evidence="5">PPM-type phosphatase domain-containing protein</fullName>
    </recommendedName>
</protein>
<dbReference type="SMART" id="SM00332">
    <property type="entry name" value="PP2Cc"/>
    <property type="match status" value="1"/>
</dbReference>
<dbReference type="GO" id="GO:0046872">
    <property type="term" value="F:metal ion binding"/>
    <property type="evidence" value="ECO:0007669"/>
    <property type="project" value="UniProtKB-KW"/>
</dbReference>
<dbReference type="Pfam" id="PF00481">
    <property type="entry name" value="PP2C"/>
    <property type="match status" value="1"/>
</dbReference>
<evidence type="ECO:0000313" key="6">
    <source>
        <dbReference type="EMBL" id="CAG9862761.1"/>
    </source>
</evidence>
<dbReference type="InterPro" id="IPR001932">
    <property type="entry name" value="PPM-type_phosphatase-like_dom"/>
</dbReference>
<keyword evidence="2 4" id="KW-0378">Hydrolase</keyword>
<evidence type="ECO:0000256" key="4">
    <source>
        <dbReference type="RuleBase" id="RU003465"/>
    </source>
</evidence>
<dbReference type="PANTHER" id="PTHR13832:SF792">
    <property type="entry name" value="GM14286P"/>
    <property type="match status" value="1"/>
</dbReference>
<dbReference type="PANTHER" id="PTHR13832">
    <property type="entry name" value="PROTEIN PHOSPHATASE 2C"/>
    <property type="match status" value="1"/>
</dbReference>
<sequence>MALTICRYYKFMKPFSTNKTSACPLNQTNPLGNSLNTVNSIPIQLGNSLRRYLSMDHFESNDNRPAVSKLSPQEVDVILRANQYTHEFHEGSSVKSYDSNQLASNKPIEDTRAEASCLLTTGFMFGVFDGHGGSACAQVISKRLFDYVAARLLPYDSLLGYKNTYKKEPRRLIDSYNDNVQFVDDVRKLYGDSFDRFLNDLANEGAVKNFEMPDAMEKAFLRLDKDIGDEALPKVEKERVNLKTMSVAMSGAVVCLAHVDGPHLHVANVGDCSAVLGSLSETDTWLANKLNTEHNAYHRAEADRVLSEHPASERRSLLRADRLLGQLAPLRALGDYRFKWPLKVMRDVVVAAFGEGVVPPEYRTPPYLTARPEVVYRKLTARDKFLIIGTDGLWDVVTPLQAVRLVGEHMAGKVTLEPLILPRRNNITLSEIETMLKRRREGRRTKPRDANAATHVIRHALGAGEFGLDHVKLAKLLSLPDDVVRVFRDDITVTIVYFDSEYLRHCPA</sequence>
<dbReference type="InterPro" id="IPR000222">
    <property type="entry name" value="PP2C_BS"/>
</dbReference>